<feature type="binding site" evidence="8">
    <location>
        <position position="63"/>
    </location>
    <ligand>
        <name>shikimate</name>
        <dbReference type="ChEBI" id="CHEBI:36208"/>
    </ligand>
</feature>
<evidence type="ECO:0000256" key="8">
    <source>
        <dbReference type="HAMAP-Rule" id="MF_00222"/>
    </source>
</evidence>
<evidence type="ECO:0000256" key="1">
    <source>
        <dbReference type="ARBA" id="ARBA00004871"/>
    </source>
</evidence>
<dbReference type="EC" id="1.1.1.25" evidence="2 8"/>
<dbReference type="GO" id="GO:0019632">
    <property type="term" value="P:shikimate metabolic process"/>
    <property type="evidence" value="ECO:0007669"/>
    <property type="project" value="InterPro"/>
</dbReference>
<dbReference type="Gene3D" id="3.40.50.720">
    <property type="entry name" value="NAD(P)-binding Rossmann-like Domain"/>
    <property type="match status" value="1"/>
</dbReference>
<dbReference type="OrthoDB" id="9792692at2"/>
<sequence length="264" mass="29451">MRLFGVFGNPIAHSKSPLLHNAVFLRFEQELKFKGSYHPLLLDREANLKEKFLELHLSGANITTPFKEKAFACSDVVKGVAQETGAVNAWVFEGGQIVGYNTDVEGFLYPLQDHTFSSALILGAGGSARAIAHALKSRFIQIEILNRSTPKLDYFKSLGLKCFTPQDFKIKPYDLIINTTTAGLKEPSLPCNLEMLKALLKRATLAYDLIYQHTPFLNLAKQEGLITLDGKAMLIAQAALSFLYFCDHKLPFEVILQTMQEVLL</sequence>
<feature type="binding site" evidence="8">
    <location>
        <position position="237"/>
    </location>
    <ligand>
        <name>shikimate</name>
        <dbReference type="ChEBI" id="CHEBI:36208"/>
    </ligand>
</feature>
<dbReference type="RefSeq" id="WP_006564605.1">
    <property type="nucleotide sequence ID" value="NZ_AP019774.1"/>
</dbReference>
<dbReference type="InterPro" id="IPR022893">
    <property type="entry name" value="Shikimate_DH_fam"/>
</dbReference>
<dbReference type="EMBL" id="AP019774">
    <property type="protein sequence ID" value="BCD70936.1"/>
    <property type="molecule type" value="Genomic_DNA"/>
</dbReference>
<comment type="function">
    <text evidence="8">Involved in the biosynthesis of the chorismate, which leads to the biosynthesis of aromatic amino acids. Catalyzes the reversible NADPH linked reduction of 3-dehydroshikimate (DHSA) to yield shikimate (SA).</text>
</comment>
<dbReference type="SUPFAM" id="SSF53223">
    <property type="entry name" value="Aminoacid dehydrogenase-like, N-terminal domain"/>
    <property type="match status" value="1"/>
</dbReference>
<feature type="binding site" evidence="8">
    <location>
        <position position="211"/>
    </location>
    <ligand>
        <name>shikimate</name>
        <dbReference type="ChEBI" id="CHEBI:36208"/>
    </ligand>
</feature>
<dbReference type="GO" id="GO:0005829">
    <property type="term" value="C:cytosol"/>
    <property type="evidence" value="ECO:0007669"/>
    <property type="project" value="TreeGrafter"/>
</dbReference>
<dbReference type="SUPFAM" id="SSF51735">
    <property type="entry name" value="NAD(P)-binding Rossmann-fold domains"/>
    <property type="match status" value="1"/>
</dbReference>
<dbReference type="HAMAP" id="MF_00222">
    <property type="entry name" value="Shikimate_DH_AroE"/>
    <property type="match status" value="1"/>
</dbReference>
<protein>
    <recommendedName>
        <fullName evidence="2 8">Shikimate dehydrogenase (NADP(+))</fullName>
        <shortName evidence="8">SDH</shortName>
        <ecNumber evidence="2 8">1.1.1.25</ecNumber>
    </recommendedName>
</protein>
<evidence type="ECO:0000313" key="9">
    <source>
        <dbReference type="EMBL" id="BCD70936.1"/>
    </source>
</evidence>
<evidence type="ECO:0000256" key="7">
    <source>
        <dbReference type="ARBA" id="ARBA00049442"/>
    </source>
</evidence>
<dbReference type="NCBIfam" id="NF001316">
    <property type="entry name" value="PRK00258.2-5"/>
    <property type="match status" value="1"/>
</dbReference>
<dbReference type="PANTHER" id="PTHR21089:SF1">
    <property type="entry name" value="BIFUNCTIONAL 3-DEHYDROQUINATE DEHYDRATASE_SHIKIMATE DEHYDROGENASE, CHLOROPLASTIC"/>
    <property type="match status" value="1"/>
</dbReference>
<dbReference type="GO" id="GO:0009423">
    <property type="term" value="P:chorismate biosynthetic process"/>
    <property type="evidence" value="ECO:0007669"/>
    <property type="project" value="UniProtKB-UniRule"/>
</dbReference>
<dbReference type="GO" id="GO:0009073">
    <property type="term" value="P:aromatic amino acid family biosynthetic process"/>
    <property type="evidence" value="ECO:0007669"/>
    <property type="project" value="UniProtKB-KW"/>
</dbReference>
<proteinExistence type="inferred from homology"/>
<dbReference type="Proteomes" id="UP000317935">
    <property type="component" value="Chromosome"/>
</dbReference>
<evidence type="ECO:0000256" key="2">
    <source>
        <dbReference type="ARBA" id="ARBA00012962"/>
    </source>
</evidence>
<dbReference type="CDD" id="cd01065">
    <property type="entry name" value="NAD_bind_Shikimate_DH"/>
    <property type="match status" value="1"/>
</dbReference>
<name>A0A6J4CZL3_9HELI</name>
<feature type="binding site" evidence="8">
    <location>
        <position position="88"/>
    </location>
    <ligand>
        <name>shikimate</name>
        <dbReference type="ChEBI" id="CHEBI:36208"/>
    </ligand>
</feature>
<organism evidence="9 10">
    <name type="scientific">Helicobacter suis</name>
    <dbReference type="NCBI Taxonomy" id="104628"/>
    <lineage>
        <taxon>Bacteria</taxon>
        <taxon>Pseudomonadati</taxon>
        <taxon>Campylobacterota</taxon>
        <taxon>Epsilonproteobacteria</taxon>
        <taxon>Campylobacterales</taxon>
        <taxon>Helicobacteraceae</taxon>
        <taxon>Helicobacter</taxon>
    </lineage>
</organism>
<comment type="similarity">
    <text evidence="8">Belongs to the shikimate dehydrogenase family.</text>
</comment>
<feature type="binding site" evidence="8">
    <location>
        <position position="230"/>
    </location>
    <ligand>
        <name>NADP(+)</name>
        <dbReference type="ChEBI" id="CHEBI:58349"/>
    </ligand>
</feature>
<feature type="binding site" evidence="8">
    <location>
        <begin position="123"/>
        <end position="127"/>
    </location>
    <ligand>
        <name>NADP(+)</name>
        <dbReference type="ChEBI" id="CHEBI:58349"/>
    </ligand>
</feature>
<comment type="pathway">
    <text evidence="1 8">Metabolic intermediate biosynthesis; chorismate biosynthesis; chorismate from D-erythrose 4-phosphate and phosphoenolpyruvate: step 4/7.</text>
</comment>
<dbReference type="InterPro" id="IPR036291">
    <property type="entry name" value="NAD(P)-bd_dom_sf"/>
</dbReference>
<dbReference type="NCBIfam" id="TIGR00507">
    <property type="entry name" value="aroE"/>
    <property type="match status" value="1"/>
</dbReference>
<dbReference type="InterPro" id="IPR013708">
    <property type="entry name" value="Shikimate_DH-bd_N"/>
</dbReference>
<feature type="binding site" evidence="8">
    <location>
        <position position="103"/>
    </location>
    <ligand>
        <name>shikimate</name>
        <dbReference type="ChEBI" id="CHEBI:36208"/>
    </ligand>
</feature>
<dbReference type="InterPro" id="IPR046346">
    <property type="entry name" value="Aminoacid_DH-like_N_sf"/>
</dbReference>
<gene>
    <name evidence="8 9" type="primary">aroE</name>
    <name evidence="9" type="ORF">SNTW_15810</name>
</gene>
<comment type="caution">
    <text evidence="8">Lacks conserved residue(s) required for the propagation of feature annotation.</text>
</comment>
<dbReference type="GO" id="GO:0008652">
    <property type="term" value="P:amino acid biosynthetic process"/>
    <property type="evidence" value="ECO:0007669"/>
    <property type="project" value="UniProtKB-KW"/>
</dbReference>
<evidence type="ECO:0000256" key="5">
    <source>
        <dbReference type="ARBA" id="ARBA00023002"/>
    </source>
</evidence>
<reference evidence="9 10" key="1">
    <citation type="submission" date="2019-06" db="EMBL/GenBank/DDBJ databases">
        <title>Complete genome sequence of Helicobacter suis SNTW101c.</title>
        <authorList>
            <person name="Rimbara E."/>
            <person name="Suzuki M."/>
            <person name="Matsui H."/>
            <person name="Nakamura M."/>
            <person name="Mori S."/>
            <person name="Shibayama K."/>
        </authorList>
    </citation>
    <scope>NUCLEOTIDE SEQUENCE [LARGE SCALE GENOMIC DNA]</scope>
    <source>
        <strain evidence="9 10">SNTW101c</strain>
    </source>
</reference>
<dbReference type="UniPathway" id="UPA00053">
    <property type="reaction ID" value="UER00087"/>
</dbReference>
<feature type="binding site" evidence="8">
    <location>
        <begin position="14"/>
        <end position="16"/>
    </location>
    <ligand>
        <name>shikimate</name>
        <dbReference type="ChEBI" id="CHEBI:36208"/>
    </ligand>
</feature>
<evidence type="ECO:0000256" key="6">
    <source>
        <dbReference type="ARBA" id="ARBA00023141"/>
    </source>
</evidence>
<accession>A0A6J4CZL3</accession>
<comment type="subunit">
    <text evidence="8">Homodimer.</text>
</comment>
<dbReference type="PANTHER" id="PTHR21089">
    <property type="entry name" value="SHIKIMATE DEHYDROGENASE"/>
    <property type="match status" value="1"/>
</dbReference>
<keyword evidence="4 8" id="KW-0521">NADP</keyword>
<dbReference type="Pfam" id="PF08501">
    <property type="entry name" value="Shikimate_dh_N"/>
    <property type="match status" value="1"/>
</dbReference>
<feature type="binding site" evidence="8">
    <location>
        <position position="209"/>
    </location>
    <ligand>
        <name>NADP(+)</name>
        <dbReference type="ChEBI" id="CHEBI:58349"/>
    </ligand>
</feature>
<evidence type="ECO:0000256" key="3">
    <source>
        <dbReference type="ARBA" id="ARBA00022605"/>
    </source>
</evidence>
<keyword evidence="6 8" id="KW-0057">Aromatic amino acid biosynthesis</keyword>
<dbReference type="GeneID" id="56928812"/>
<dbReference type="GO" id="GO:0050661">
    <property type="term" value="F:NADP binding"/>
    <property type="evidence" value="ECO:0007669"/>
    <property type="project" value="InterPro"/>
</dbReference>
<keyword evidence="3 8" id="KW-0028">Amino-acid biosynthesis</keyword>
<evidence type="ECO:0000313" key="10">
    <source>
        <dbReference type="Proteomes" id="UP000317935"/>
    </source>
</evidence>
<evidence type="ECO:0000256" key="4">
    <source>
        <dbReference type="ARBA" id="ARBA00022857"/>
    </source>
</evidence>
<dbReference type="AlphaFoldDB" id="A0A6J4CZL3"/>
<dbReference type="Gene3D" id="3.40.50.10860">
    <property type="entry name" value="Leucine Dehydrogenase, chain A, domain 1"/>
    <property type="match status" value="1"/>
</dbReference>
<dbReference type="GO" id="GO:0004764">
    <property type="term" value="F:shikimate 3-dehydrogenase (NADP+) activity"/>
    <property type="evidence" value="ECO:0007669"/>
    <property type="project" value="UniProtKB-UniRule"/>
</dbReference>
<keyword evidence="5 8" id="KW-0560">Oxidoreductase</keyword>
<feature type="active site" description="Proton acceptor" evidence="8">
    <location>
        <position position="67"/>
    </location>
</feature>
<comment type="catalytic activity">
    <reaction evidence="7 8">
        <text>shikimate + NADP(+) = 3-dehydroshikimate + NADPH + H(+)</text>
        <dbReference type="Rhea" id="RHEA:17737"/>
        <dbReference type="ChEBI" id="CHEBI:15378"/>
        <dbReference type="ChEBI" id="CHEBI:16630"/>
        <dbReference type="ChEBI" id="CHEBI:36208"/>
        <dbReference type="ChEBI" id="CHEBI:57783"/>
        <dbReference type="ChEBI" id="CHEBI:58349"/>
        <dbReference type="EC" id="1.1.1.25"/>
    </reaction>
</comment>
<dbReference type="InterPro" id="IPR011342">
    <property type="entry name" value="Shikimate_DH"/>
</dbReference>